<gene>
    <name evidence="2" type="ORF">TCM_028378</name>
</gene>
<evidence type="ECO:0000313" key="2">
    <source>
        <dbReference type="EMBL" id="EOY26571.1"/>
    </source>
</evidence>
<feature type="compositionally biased region" description="Pro residues" evidence="1">
    <location>
        <begin position="218"/>
        <end position="232"/>
    </location>
</feature>
<organism evidence="2 3">
    <name type="scientific">Theobroma cacao</name>
    <name type="common">Cacao</name>
    <name type="synonym">Cocoa</name>
    <dbReference type="NCBI Taxonomy" id="3641"/>
    <lineage>
        <taxon>Eukaryota</taxon>
        <taxon>Viridiplantae</taxon>
        <taxon>Streptophyta</taxon>
        <taxon>Embryophyta</taxon>
        <taxon>Tracheophyta</taxon>
        <taxon>Spermatophyta</taxon>
        <taxon>Magnoliopsida</taxon>
        <taxon>eudicotyledons</taxon>
        <taxon>Gunneridae</taxon>
        <taxon>Pentapetalae</taxon>
        <taxon>rosids</taxon>
        <taxon>malvids</taxon>
        <taxon>Malvales</taxon>
        <taxon>Malvaceae</taxon>
        <taxon>Byttnerioideae</taxon>
        <taxon>Theobroma</taxon>
    </lineage>
</organism>
<evidence type="ECO:0000313" key="3">
    <source>
        <dbReference type="Proteomes" id="UP000026915"/>
    </source>
</evidence>
<evidence type="ECO:0000256" key="1">
    <source>
        <dbReference type="SAM" id="MobiDB-lite"/>
    </source>
</evidence>
<sequence length="232" mass="26869">MRLTFFDRILHLIVAHTIRPIGTKYSSVKNEEMWFMYLIKEKTKFELANFIFDDMWKVVTGARKGMMYGMVISEILNFHRLDTSCDPLVPHPLHYKLNSYTIKKLDYENRNGVWVPNWFVQEENNEEEEKEQEVRKEGEAFDQQVECSVAPDTSHHHISNIEQTLTNLFGYVQSMDTRLMGQMITLDTRMRALNAHMDGLETRLTALKNGFHSSFAASPPPTSGHSSLPPPS</sequence>
<dbReference type="Gramene" id="EOY26571">
    <property type="protein sequence ID" value="EOY26571"/>
    <property type="gene ID" value="TCM_028378"/>
</dbReference>
<reference evidence="2 3" key="1">
    <citation type="journal article" date="2013" name="Genome Biol.">
        <title>The genome sequence of the most widely cultivated cacao type and its use to identify candidate genes regulating pod color.</title>
        <authorList>
            <person name="Motamayor J.C."/>
            <person name="Mockaitis K."/>
            <person name="Schmutz J."/>
            <person name="Haiminen N."/>
            <person name="Iii D.L."/>
            <person name="Cornejo O."/>
            <person name="Findley S.D."/>
            <person name="Zheng P."/>
            <person name="Utro F."/>
            <person name="Royaert S."/>
            <person name="Saski C."/>
            <person name="Jenkins J."/>
            <person name="Podicheti R."/>
            <person name="Zhao M."/>
            <person name="Scheffler B.E."/>
            <person name="Stack J.C."/>
            <person name="Feltus F.A."/>
            <person name="Mustiga G.M."/>
            <person name="Amores F."/>
            <person name="Phillips W."/>
            <person name="Marelli J.P."/>
            <person name="May G.D."/>
            <person name="Shapiro H."/>
            <person name="Ma J."/>
            <person name="Bustamante C.D."/>
            <person name="Schnell R.J."/>
            <person name="Main D."/>
            <person name="Gilbert D."/>
            <person name="Parida L."/>
            <person name="Kuhn D.N."/>
        </authorList>
    </citation>
    <scope>NUCLEOTIDE SEQUENCE [LARGE SCALE GENOMIC DNA]</scope>
    <source>
        <strain evidence="3">cv. Matina 1-6</strain>
    </source>
</reference>
<dbReference type="HOGENOM" id="CLU_1196673_0_0_1"/>
<dbReference type="AlphaFoldDB" id="A0A061GAH4"/>
<keyword evidence="3" id="KW-1185">Reference proteome</keyword>
<dbReference type="EMBL" id="CM001884">
    <property type="protein sequence ID" value="EOY26571.1"/>
    <property type="molecule type" value="Genomic_DNA"/>
</dbReference>
<dbReference type="Proteomes" id="UP000026915">
    <property type="component" value="Chromosome 6"/>
</dbReference>
<accession>A0A061GAH4</accession>
<name>A0A061GAH4_THECC</name>
<feature type="region of interest" description="Disordered" evidence="1">
    <location>
        <begin position="212"/>
        <end position="232"/>
    </location>
</feature>
<proteinExistence type="predicted"/>
<protein>
    <submittedName>
        <fullName evidence="2">Uncharacterized protein</fullName>
    </submittedName>
</protein>
<dbReference type="InParanoid" id="A0A061GAH4"/>